<comment type="subcellular location">
    <subcellularLocation>
        <location evidence="1">Cell inner membrane</location>
        <topology evidence="1">Multi-pass membrane protein</topology>
    </subcellularLocation>
</comment>
<feature type="transmembrane region" description="Helical" evidence="1">
    <location>
        <begin position="32"/>
        <end position="62"/>
    </location>
</feature>
<dbReference type="GO" id="GO:0005886">
    <property type="term" value="C:plasma membrane"/>
    <property type="evidence" value="ECO:0007669"/>
    <property type="project" value="UniProtKB-SubCell"/>
</dbReference>
<evidence type="ECO:0000256" key="1">
    <source>
        <dbReference type="PIRNR" id="PIRNR028777"/>
    </source>
</evidence>
<gene>
    <name evidence="4" type="ORF">VCR4J5_780017</name>
    <name evidence="3" type="ORF">VCR5J5_240131</name>
</gene>
<keyword evidence="1" id="KW-1003">Cell membrane</keyword>
<dbReference type="Proteomes" id="UP000049077">
    <property type="component" value="Unassembled WGS sequence"/>
</dbReference>
<evidence type="ECO:0000313" key="4">
    <source>
        <dbReference type="EMBL" id="CDT66047.1"/>
    </source>
</evidence>
<evidence type="ECO:0000313" key="3">
    <source>
        <dbReference type="EMBL" id="CDT30439.1"/>
    </source>
</evidence>
<keyword evidence="1" id="KW-0472">Membrane</keyword>
<name>A0A0T7DCN5_9VIBR</name>
<dbReference type="NCBIfam" id="NF008740">
    <property type="entry name" value="PRK11770.1-2"/>
    <property type="match status" value="1"/>
</dbReference>
<sequence>MNLLQQALPYSAYEINSIQRFGEYRMKTIGNIIWFLFGGVFMGLAWWFFGLLAFLTIVGIPWGRACFVMGNFSFFPFGQEAISRDELTNEMDIGTSPLGVIGNVIWFLFAGIWLAIGHIMSAVACFITIIGIPFAIQHLKLAVISLAPIGKTVVDKREAEAARVRNYKG</sequence>
<protein>
    <recommendedName>
        <fullName evidence="1">Inner membrane protein YccF</fullName>
    </recommendedName>
</protein>
<feature type="transmembrane region" description="Helical" evidence="1">
    <location>
        <begin position="104"/>
        <end position="136"/>
    </location>
</feature>
<dbReference type="AlphaFoldDB" id="A0A0T7DCN5"/>
<dbReference type="PANTHER" id="PTHR42903">
    <property type="entry name" value="INNER MEMBRANE PROTEIN YCCF"/>
    <property type="match status" value="1"/>
</dbReference>
<dbReference type="EMBL" id="CCJX01000166">
    <property type="protein sequence ID" value="CDT66047.1"/>
    <property type="molecule type" value="Genomic_DNA"/>
</dbReference>
<evidence type="ECO:0000313" key="5">
    <source>
        <dbReference type="Proteomes" id="UP000049077"/>
    </source>
</evidence>
<feature type="domain" description="Inner membrane component" evidence="2">
    <location>
        <begin position="29"/>
        <end position="79"/>
    </location>
</feature>
<dbReference type="Pfam" id="PF03733">
    <property type="entry name" value="YccF"/>
    <property type="match status" value="2"/>
</dbReference>
<keyword evidence="1" id="KW-0997">Cell inner membrane</keyword>
<reference evidence="6" key="2">
    <citation type="submission" date="2014-06" db="EMBL/GenBank/DDBJ databases">
        <authorList>
            <person name="Le Roux Frederique"/>
        </authorList>
    </citation>
    <scope>NUCLEOTIDE SEQUENCE [LARGE SCALE GENOMIC DNA]</scope>
    <source>
        <strain evidence="6">J5-5</strain>
    </source>
</reference>
<keyword evidence="1" id="KW-0812">Transmembrane</keyword>
<dbReference type="Proteomes" id="UP000049495">
    <property type="component" value="Unassembled WGS sequence"/>
</dbReference>
<evidence type="ECO:0000313" key="6">
    <source>
        <dbReference type="Proteomes" id="UP000049495"/>
    </source>
</evidence>
<proteinExistence type="predicted"/>
<keyword evidence="5" id="KW-1185">Reference proteome</keyword>
<dbReference type="NCBIfam" id="NF008742">
    <property type="entry name" value="PRK11770.1-4"/>
    <property type="match status" value="1"/>
</dbReference>
<keyword evidence="1" id="KW-1133">Transmembrane helix</keyword>
<accession>A0A0T7DCN5</accession>
<feature type="domain" description="Inner membrane component" evidence="2">
    <location>
        <begin position="101"/>
        <end position="151"/>
    </location>
</feature>
<evidence type="ECO:0000259" key="2">
    <source>
        <dbReference type="Pfam" id="PF03733"/>
    </source>
</evidence>
<comment type="caution">
    <text evidence="3">The sequence shown here is derived from an EMBL/GenBank/DDBJ whole genome shotgun (WGS) entry which is preliminary data.</text>
</comment>
<dbReference type="InterPro" id="IPR005185">
    <property type="entry name" value="YccF"/>
</dbReference>
<dbReference type="InterPro" id="IPR031308">
    <property type="entry name" value="UCP028777"/>
</dbReference>
<dbReference type="PANTHER" id="PTHR42903:SF1">
    <property type="entry name" value="INNER MEMBRANE PROTEIN YCCF"/>
    <property type="match status" value="1"/>
</dbReference>
<dbReference type="EMBL" id="CCJV01000083">
    <property type="protein sequence ID" value="CDT30439.1"/>
    <property type="molecule type" value="Genomic_DNA"/>
</dbReference>
<dbReference type="NCBIfam" id="NF008741">
    <property type="entry name" value="PRK11770.1-3"/>
    <property type="match status" value="1"/>
</dbReference>
<reference evidence="3 5" key="1">
    <citation type="submission" date="2014-06" db="EMBL/GenBank/DDBJ databases">
        <authorList>
            <person name="Le Roux F."/>
        </authorList>
    </citation>
    <scope>NUCLEOTIDE SEQUENCE</scope>
    <source>
        <strain evidence="4 5">J5-4</strain>
        <strain evidence="3">J5-5</strain>
    </source>
</reference>
<dbReference type="InterPro" id="IPR052937">
    <property type="entry name" value="Inner_membrane_protein"/>
</dbReference>
<organism evidence="3 6">
    <name type="scientific">Vibrio crassostreae</name>
    <dbReference type="NCBI Taxonomy" id="246167"/>
    <lineage>
        <taxon>Bacteria</taxon>
        <taxon>Pseudomonadati</taxon>
        <taxon>Pseudomonadota</taxon>
        <taxon>Gammaproteobacteria</taxon>
        <taxon>Vibrionales</taxon>
        <taxon>Vibrionaceae</taxon>
        <taxon>Vibrio</taxon>
    </lineage>
</organism>
<dbReference type="PIRSF" id="PIRSF028777">
    <property type="entry name" value="UCP028777"/>
    <property type="match status" value="1"/>
</dbReference>